<dbReference type="SUPFAM" id="SSF81383">
    <property type="entry name" value="F-box domain"/>
    <property type="match status" value="1"/>
</dbReference>
<dbReference type="EMBL" id="JACAZI010000002">
    <property type="protein sequence ID" value="KAF7368292.1"/>
    <property type="molecule type" value="Genomic_DNA"/>
</dbReference>
<dbReference type="AlphaFoldDB" id="A0A8H7DCW9"/>
<accession>A0A8H7DCW9</accession>
<dbReference type="InterPro" id="IPR001810">
    <property type="entry name" value="F-box_dom"/>
</dbReference>
<dbReference type="Gene3D" id="1.20.1280.50">
    <property type="match status" value="1"/>
</dbReference>
<reference evidence="2" key="1">
    <citation type="submission" date="2020-05" db="EMBL/GenBank/DDBJ databases">
        <title>Mycena genomes resolve the evolution of fungal bioluminescence.</title>
        <authorList>
            <person name="Tsai I.J."/>
        </authorList>
    </citation>
    <scope>NUCLEOTIDE SEQUENCE</scope>
    <source>
        <strain evidence="2">CCC161011</strain>
    </source>
</reference>
<dbReference type="Proteomes" id="UP000620124">
    <property type="component" value="Unassembled WGS sequence"/>
</dbReference>
<name>A0A8H7DCW9_9AGAR</name>
<dbReference type="PROSITE" id="PS50181">
    <property type="entry name" value="FBOX"/>
    <property type="match status" value="1"/>
</dbReference>
<comment type="caution">
    <text evidence="2">The sequence shown here is derived from an EMBL/GenBank/DDBJ whole genome shotgun (WGS) entry which is preliminary data.</text>
</comment>
<dbReference type="OrthoDB" id="3061096at2759"/>
<protein>
    <recommendedName>
        <fullName evidence="1">F-box domain-containing protein</fullName>
    </recommendedName>
</protein>
<evidence type="ECO:0000313" key="2">
    <source>
        <dbReference type="EMBL" id="KAF7368292.1"/>
    </source>
</evidence>
<organism evidence="2 3">
    <name type="scientific">Mycena venus</name>
    <dbReference type="NCBI Taxonomy" id="2733690"/>
    <lineage>
        <taxon>Eukaryota</taxon>
        <taxon>Fungi</taxon>
        <taxon>Dikarya</taxon>
        <taxon>Basidiomycota</taxon>
        <taxon>Agaricomycotina</taxon>
        <taxon>Agaricomycetes</taxon>
        <taxon>Agaricomycetidae</taxon>
        <taxon>Agaricales</taxon>
        <taxon>Marasmiineae</taxon>
        <taxon>Mycenaceae</taxon>
        <taxon>Mycena</taxon>
    </lineage>
</organism>
<evidence type="ECO:0000259" key="1">
    <source>
        <dbReference type="PROSITE" id="PS50181"/>
    </source>
</evidence>
<dbReference type="InterPro" id="IPR036047">
    <property type="entry name" value="F-box-like_dom_sf"/>
</dbReference>
<feature type="domain" description="F-box" evidence="1">
    <location>
        <begin position="1"/>
        <end position="46"/>
    </location>
</feature>
<dbReference type="Pfam" id="PF00646">
    <property type="entry name" value="F-box"/>
    <property type="match status" value="1"/>
</dbReference>
<keyword evidence="3" id="KW-1185">Reference proteome</keyword>
<gene>
    <name evidence="2" type="ORF">MVEN_00150400</name>
</gene>
<sequence>MSLQGLGDDVILKILSLCDVCAVLTISTVNKSFRHLTLTKQLWVHLMHNLVSRGLLHQRTDAEIDAYSARDVIDEIKRIVCGPETWAPTSPCAPAAHREFTFHINVKTDDICHLRLTPGGTHAILQTSEDVRLYDARTGRCLWTKISRMSSIVTDIVDGGEMVRVLLVPSTCSENAEITIQEVNLITGETCEVFNLPMPLNSSPFDRWWCRDLREKFFILHLYLCSIPGGNIFILVDWRNNKQVILTYDDWGSDLKPRLLRDHVLVTYEDRTPSSHHVLALTVFSAFETYWHPLNVDAKTILFREAAVFPVPVNPPIPNKHIPTTTVLTLLLNDMPISRSYACSLVAVYESPLQHDNYKIMLYLTSHAHPFTPHNRLLLTFSCAPNTISGAPLTLQQTSSTHGPQDSYGHEVLSYAGYVIHWLAVPTIVDFRGVRAEARTRGGFNVVKADPGWEKMHFSSSNSAVLGVANGSVTVRYYK</sequence>
<evidence type="ECO:0000313" key="3">
    <source>
        <dbReference type="Proteomes" id="UP000620124"/>
    </source>
</evidence>
<proteinExistence type="predicted"/>